<protein>
    <recommendedName>
        <fullName evidence="3">TIR domain-containing protein</fullName>
    </recommendedName>
</protein>
<organism evidence="1 2">
    <name type="scientific">Chitinophaga tropicalis</name>
    <dbReference type="NCBI Taxonomy" id="2683588"/>
    <lineage>
        <taxon>Bacteria</taxon>
        <taxon>Pseudomonadati</taxon>
        <taxon>Bacteroidota</taxon>
        <taxon>Chitinophagia</taxon>
        <taxon>Chitinophagales</taxon>
        <taxon>Chitinophagaceae</taxon>
        <taxon>Chitinophaga</taxon>
    </lineage>
</organism>
<keyword evidence="2" id="KW-1185">Reference proteome</keyword>
<evidence type="ECO:0000313" key="1">
    <source>
        <dbReference type="EMBL" id="MVT09999.1"/>
    </source>
</evidence>
<sequence>MKIFIGFGYNENDKWIKDLVIPLVQSFDATVITGEDLHGQIISQEVTNRIKDADGLLAFLTPREALASGKYTTHQWVKDELIIAINSGIPAVEIRANEVEAQGGIAGDRQRIEFSLDNKAKLLVDLAGLLSLWRRSLKSRRFFLLPRDIVQDARPYIRGEDLKCTYQFMHGSRESQVYKAKPFRFGQGLCVDIRHVPAEDCLVQVTLAGPQFEWSSNYESVQLLSINLQKS</sequence>
<dbReference type="AlphaFoldDB" id="A0A7K1U6M5"/>
<evidence type="ECO:0008006" key="3">
    <source>
        <dbReference type="Google" id="ProtNLM"/>
    </source>
</evidence>
<dbReference type="EMBL" id="WRXN01000007">
    <property type="protein sequence ID" value="MVT09999.1"/>
    <property type="molecule type" value="Genomic_DNA"/>
</dbReference>
<dbReference type="Proteomes" id="UP000461730">
    <property type="component" value="Unassembled WGS sequence"/>
</dbReference>
<evidence type="ECO:0000313" key="2">
    <source>
        <dbReference type="Proteomes" id="UP000461730"/>
    </source>
</evidence>
<reference evidence="1 2" key="1">
    <citation type="submission" date="2019-12" db="EMBL/GenBank/DDBJ databases">
        <title>Chitinophaga sp. strain ysch24 (GDMCC 1.1355), whole genome shotgun sequence.</title>
        <authorList>
            <person name="Zhang X."/>
        </authorList>
    </citation>
    <scope>NUCLEOTIDE SEQUENCE [LARGE SCALE GENOMIC DNA]</scope>
    <source>
        <strain evidence="2">ysch24</strain>
    </source>
</reference>
<gene>
    <name evidence="1" type="ORF">GO493_17135</name>
</gene>
<comment type="caution">
    <text evidence="1">The sequence shown here is derived from an EMBL/GenBank/DDBJ whole genome shotgun (WGS) entry which is preliminary data.</text>
</comment>
<proteinExistence type="predicted"/>
<name>A0A7K1U6M5_9BACT</name>
<dbReference type="RefSeq" id="WP_157307446.1">
    <property type="nucleotide sequence ID" value="NZ_WRXN01000007.1"/>
</dbReference>
<accession>A0A7K1U6M5</accession>